<evidence type="ECO:0000313" key="2">
    <source>
        <dbReference type="EMBL" id="AEV75810.1"/>
    </source>
</evidence>
<keyword evidence="3" id="KW-1185">Reference proteome</keyword>
<evidence type="ECO:0000313" key="3">
    <source>
        <dbReference type="Proteomes" id="UP000005442"/>
    </source>
</evidence>
<dbReference type="Proteomes" id="UP000005442">
    <property type="component" value="Chromosome"/>
</dbReference>
<dbReference type="EMBL" id="CP003169">
    <property type="protein sequence ID" value="AEV75810.1"/>
    <property type="molecule type" value="Genomic_DNA"/>
</dbReference>
<accession>G8RHE0</accession>
<evidence type="ECO:0000256" key="1">
    <source>
        <dbReference type="SAM" id="MobiDB-lite"/>
    </source>
</evidence>
<sequence>MTALYDASHRHDTAEETGQAHARARRAHLASADHHVAAAETHDRAAQTHRRAAEAGIGDVKTHWEAVVVHEAARDDDYHAAEAARRLARSE</sequence>
<dbReference type="HOGENOM" id="CLU_2423803_0_0_11"/>
<dbReference type="AlphaFoldDB" id="G8RHE0"/>
<gene>
    <name evidence="2" type="ordered locus">MycrhN_5335</name>
</gene>
<dbReference type="KEGG" id="mrh:MycrhN_5335"/>
<reference evidence="2 3" key="1">
    <citation type="submission" date="2011-12" db="EMBL/GenBank/DDBJ databases">
        <title>Complete sequence of Mycobacterium rhodesiae NBB3.</title>
        <authorList>
            <consortium name="US DOE Joint Genome Institute"/>
            <person name="Lucas S."/>
            <person name="Han J."/>
            <person name="Lapidus A."/>
            <person name="Cheng J.-F."/>
            <person name="Goodwin L."/>
            <person name="Pitluck S."/>
            <person name="Peters L."/>
            <person name="Mikhailova N."/>
            <person name="Gu W."/>
            <person name="Detter J.C."/>
            <person name="Han C."/>
            <person name="Tapia R."/>
            <person name="Land M."/>
            <person name="Hauser L."/>
            <person name="Kyrpides N."/>
            <person name="Ivanova N."/>
            <person name="Pagani I."/>
            <person name="Mattes T."/>
            <person name="Holmes A."/>
            <person name="Rutledge P."/>
            <person name="Paulsen I."/>
            <person name="Coleman N."/>
            <person name="Woyke T."/>
        </authorList>
    </citation>
    <scope>NUCLEOTIDE SEQUENCE [LARGE SCALE GENOMIC DNA]</scope>
    <source>
        <strain evidence="2 3">NBB3</strain>
    </source>
</reference>
<name>G8RHE0_MYCRN</name>
<dbReference type="STRING" id="710685.MycrhN_5335"/>
<dbReference type="RefSeq" id="WP_014213551.1">
    <property type="nucleotide sequence ID" value="NC_016604.1"/>
</dbReference>
<organism evidence="2 3">
    <name type="scientific">Mycolicibacterium rhodesiae (strain NBB3)</name>
    <name type="common">Mycobacterium rhodesiae</name>
    <dbReference type="NCBI Taxonomy" id="710685"/>
    <lineage>
        <taxon>Bacteria</taxon>
        <taxon>Bacillati</taxon>
        <taxon>Actinomycetota</taxon>
        <taxon>Actinomycetes</taxon>
        <taxon>Mycobacteriales</taxon>
        <taxon>Mycobacteriaceae</taxon>
        <taxon>Mycolicibacterium</taxon>
    </lineage>
</organism>
<feature type="region of interest" description="Disordered" evidence="1">
    <location>
        <begin position="1"/>
        <end position="21"/>
    </location>
</feature>
<protein>
    <submittedName>
        <fullName evidence="2">Uncharacterized protein</fullName>
    </submittedName>
</protein>
<dbReference type="PATRIC" id="fig|710685.3.peg.5360"/>
<proteinExistence type="predicted"/>